<keyword evidence="3" id="KW-0479">Metal-binding</keyword>
<evidence type="ECO:0000313" key="12">
    <source>
        <dbReference type="Proteomes" id="UP000008549"/>
    </source>
</evidence>
<dbReference type="GO" id="GO:0004222">
    <property type="term" value="F:metalloendopeptidase activity"/>
    <property type="evidence" value="ECO:0000318"/>
    <property type="project" value="GO_Central"/>
</dbReference>
<dbReference type="InterPro" id="IPR032632">
    <property type="entry name" value="Peptidase_M16_M"/>
</dbReference>
<evidence type="ECO:0000259" key="9">
    <source>
        <dbReference type="Pfam" id="PF05193"/>
    </source>
</evidence>
<dbReference type="InParanoid" id="A8XQA4"/>
<evidence type="ECO:0000256" key="4">
    <source>
        <dbReference type="ARBA" id="ARBA00022801"/>
    </source>
</evidence>
<proteinExistence type="inferred from homology"/>
<evidence type="ECO:0000256" key="3">
    <source>
        <dbReference type="ARBA" id="ARBA00022723"/>
    </source>
</evidence>
<keyword evidence="5" id="KW-0862">Zinc</keyword>
<dbReference type="SUPFAM" id="SSF63411">
    <property type="entry name" value="LuxS/MPP-like metallohydrolase"/>
    <property type="match status" value="3"/>
</dbReference>
<dbReference type="WormBase" id="CBG17023">
    <property type="protein sequence ID" value="CBP26549"/>
    <property type="gene ID" value="WBGene00036799"/>
</dbReference>
<dbReference type="Pfam" id="PF05193">
    <property type="entry name" value="Peptidase_M16_C"/>
    <property type="match status" value="1"/>
</dbReference>
<dbReference type="KEGG" id="cbr:CBG_17023"/>
<dbReference type="InterPro" id="IPR050626">
    <property type="entry name" value="Peptidase_M16"/>
</dbReference>
<keyword evidence="2" id="KW-0645">Protease</keyword>
<reference evidence="11 12" key="1">
    <citation type="journal article" date="2003" name="PLoS Biol.">
        <title>The genome sequence of Caenorhabditis briggsae: a platform for comparative genomics.</title>
        <authorList>
            <person name="Stein L.D."/>
            <person name="Bao Z."/>
            <person name="Blasiar D."/>
            <person name="Blumenthal T."/>
            <person name="Brent M.R."/>
            <person name="Chen N."/>
            <person name="Chinwalla A."/>
            <person name="Clarke L."/>
            <person name="Clee C."/>
            <person name="Coghlan A."/>
            <person name="Coulson A."/>
            <person name="D'Eustachio P."/>
            <person name="Fitch D.H."/>
            <person name="Fulton L.A."/>
            <person name="Fulton R.E."/>
            <person name="Griffiths-Jones S."/>
            <person name="Harris T.W."/>
            <person name="Hillier L.W."/>
            <person name="Kamath R."/>
            <person name="Kuwabara P.E."/>
            <person name="Mardis E.R."/>
            <person name="Marra M.A."/>
            <person name="Miner T.L."/>
            <person name="Minx P."/>
            <person name="Mullikin J.C."/>
            <person name="Plumb R.W."/>
            <person name="Rogers J."/>
            <person name="Schein J.E."/>
            <person name="Sohrmann M."/>
            <person name="Spieth J."/>
            <person name="Stajich J.E."/>
            <person name="Wei C."/>
            <person name="Willey D."/>
            <person name="Wilson R.K."/>
            <person name="Durbin R."/>
            <person name="Waterston R.H."/>
        </authorList>
    </citation>
    <scope>NUCLEOTIDE SEQUENCE [LARGE SCALE GENOMIC DNA]</scope>
    <source>
        <strain evidence="11 12">AF16</strain>
    </source>
</reference>
<dbReference type="GO" id="GO:0051603">
    <property type="term" value="P:proteolysis involved in protein catabolic process"/>
    <property type="evidence" value="ECO:0000318"/>
    <property type="project" value="GO_Central"/>
</dbReference>
<feature type="domain" description="Peptidase M16 N-terminal" evidence="8">
    <location>
        <begin position="36"/>
        <end position="166"/>
    </location>
</feature>
<evidence type="ECO:0000313" key="13">
    <source>
        <dbReference type="WormBase" id="CBG17023"/>
    </source>
</evidence>
<dbReference type="eggNOG" id="KOG0959">
    <property type="taxonomic scope" value="Eukaryota"/>
</dbReference>
<accession>A8XQA4</accession>
<dbReference type="MEROPS" id="M16.A09"/>
<dbReference type="STRING" id="6238.A8XQA4"/>
<dbReference type="Pfam" id="PF16187">
    <property type="entry name" value="Peptidase_M16_M"/>
    <property type="match status" value="1"/>
</dbReference>
<evidence type="ECO:0000256" key="6">
    <source>
        <dbReference type="ARBA" id="ARBA00023049"/>
    </source>
</evidence>
<keyword evidence="4" id="KW-0378">Hydrolase</keyword>
<evidence type="ECO:0000259" key="10">
    <source>
        <dbReference type="Pfam" id="PF16187"/>
    </source>
</evidence>
<dbReference type="InterPro" id="IPR007863">
    <property type="entry name" value="Peptidase_M16_C"/>
</dbReference>
<evidence type="ECO:0000256" key="5">
    <source>
        <dbReference type="ARBA" id="ARBA00022833"/>
    </source>
</evidence>
<dbReference type="Proteomes" id="UP000008549">
    <property type="component" value="Unassembled WGS sequence"/>
</dbReference>
<dbReference type="AlphaFoldDB" id="A8XQA4"/>
<dbReference type="InterPro" id="IPR001431">
    <property type="entry name" value="Pept_M16_Zn_BS"/>
</dbReference>
<dbReference type="GO" id="GO:0043171">
    <property type="term" value="P:peptide catabolic process"/>
    <property type="evidence" value="ECO:0000318"/>
    <property type="project" value="GO_Central"/>
</dbReference>
<organism evidence="11 12">
    <name type="scientific">Caenorhabditis briggsae</name>
    <dbReference type="NCBI Taxonomy" id="6238"/>
    <lineage>
        <taxon>Eukaryota</taxon>
        <taxon>Metazoa</taxon>
        <taxon>Ecdysozoa</taxon>
        <taxon>Nematoda</taxon>
        <taxon>Chromadorea</taxon>
        <taxon>Rhabditida</taxon>
        <taxon>Rhabditina</taxon>
        <taxon>Rhabditomorpha</taxon>
        <taxon>Rhabditoidea</taxon>
        <taxon>Rhabditidae</taxon>
        <taxon>Peloderinae</taxon>
        <taxon>Caenorhabditis</taxon>
    </lineage>
</organism>
<evidence type="ECO:0000256" key="1">
    <source>
        <dbReference type="ARBA" id="ARBA00007261"/>
    </source>
</evidence>
<keyword evidence="12" id="KW-1185">Reference proteome</keyword>
<evidence type="ECO:0000256" key="2">
    <source>
        <dbReference type="ARBA" id="ARBA00022670"/>
    </source>
</evidence>
<dbReference type="FunFam" id="3.30.830.10:FF:000227">
    <property type="entry name" value="Protein CBG17023"/>
    <property type="match status" value="1"/>
</dbReference>
<dbReference type="RefSeq" id="XP_002648891.2">
    <property type="nucleotide sequence ID" value="XM_002648845.2"/>
</dbReference>
<dbReference type="InterPro" id="IPR011249">
    <property type="entry name" value="Metalloenz_LuxS/M16"/>
</dbReference>
<comment type="similarity">
    <text evidence="1 7">Belongs to the peptidase M16 family.</text>
</comment>
<dbReference type="FunFam" id="3.30.830.10:FF:000232">
    <property type="entry name" value="Protein CBG17023"/>
    <property type="match status" value="1"/>
</dbReference>
<dbReference type="InterPro" id="IPR011765">
    <property type="entry name" value="Pept_M16_N"/>
</dbReference>
<dbReference type="EMBL" id="HE601109">
    <property type="protein sequence ID" value="CAP34830.2"/>
    <property type="molecule type" value="Genomic_DNA"/>
</dbReference>
<keyword evidence="6" id="KW-0482">Metalloprotease</keyword>
<dbReference type="PROSITE" id="PS00143">
    <property type="entry name" value="INSULINASE"/>
    <property type="match status" value="1"/>
</dbReference>
<name>A8XQA4_CAEBR</name>
<dbReference type="GeneID" id="8590903"/>
<dbReference type="GO" id="GO:0046872">
    <property type="term" value="F:metal ion binding"/>
    <property type="evidence" value="ECO:0007669"/>
    <property type="project" value="UniProtKB-KW"/>
</dbReference>
<evidence type="ECO:0000259" key="8">
    <source>
        <dbReference type="Pfam" id="PF00675"/>
    </source>
</evidence>
<dbReference type="HOGENOM" id="CLU_004639_1_3_1"/>
<evidence type="ECO:0000313" key="11">
    <source>
        <dbReference type="EMBL" id="CAP34830.2"/>
    </source>
</evidence>
<feature type="domain" description="Peptidase M16 middle/third" evidence="10">
    <location>
        <begin position="308"/>
        <end position="568"/>
    </location>
</feature>
<dbReference type="PANTHER" id="PTHR43690:SF18">
    <property type="entry name" value="INSULIN-DEGRADING ENZYME-RELATED"/>
    <property type="match status" value="1"/>
</dbReference>
<dbReference type="OMA" id="ENICHET"/>
<dbReference type="Pfam" id="PF00675">
    <property type="entry name" value="Peptidase_M16"/>
    <property type="match status" value="1"/>
</dbReference>
<feature type="domain" description="Peptidase M16 C-terminal" evidence="9">
    <location>
        <begin position="188"/>
        <end position="280"/>
    </location>
</feature>
<gene>
    <name evidence="11 13" type="ORF">CBG17023</name>
    <name evidence="11" type="ORF">CBG_17023</name>
</gene>
<dbReference type="PANTHER" id="PTHR43690">
    <property type="entry name" value="NARDILYSIN"/>
    <property type="match status" value="1"/>
</dbReference>
<protein>
    <submittedName>
        <fullName evidence="11">Protein CBG17023</fullName>
    </submittedName>
</protein>
<reference evidence="11 12" key="2">
    <citation type="journal article" date="2011" name="PLoS Genet.">
        <title>Caenorhabditis briggsae recombinant inbred line genotypes reveal inter-strain incompatibility and the evolution of recombination.</title>
        <authorList>
            <person name="Ross J.A."/>
            <person name="Koboldt D.C."/>
            <person name="Staisch J.E."/>
            <person name="Chamberlin H.M."/>
            <person name="Gupta B.P."/>
            <person name="Miller R.D."/>
            <person name="Baird S.E."/>
            <person name="Haag E.S."/>
        </authorList>
    </citation>
    <scope>NUCLEOTIDE SEQUENCE [LARGE SCALE GENOMIC DNA]</scope>
    <source>
        <strain evidence="11 12">AF16</strain>
    </source>
</reference>
<evidence type="ECO:0000256" key="7">
    <source>
        <dbReference type="RuleBase" id="RU004447"/>
    </source>
</evidence>
<dbReference type="Gene3D" id="3.30.830.10">
    <property type="entry name" value="Metalloenzyme, LuxS/M16 peptidase-like"/>
    <property type="match status" value="4"/>
</dbReference>
<dbReference type="GO" id="GO:0005829">
    <property type="term" value="C:cytosol"/>
    <property type="evidence" value="ECO:0000318"/>
    <property type="project" value="GO_Central"/>
</dbReference>
<dbReference type="GO" id="GO:0005739">
    <property type="term" value="C:mitochondrion"/>
    <property type="evidence" value="ECO:0000318"/>
    <property type="project" value="GO_Central"/>
</dbReference>
<dbReference type="CTD" id="8590903"/>
<sequence length="618" mass="71080">MTEAKKNIVLKSHENIVKGAQDVREYRGLELTNGLRILLVSDPTTDQSAVALDVKVGSFMDPWEIPGLAHLCDHMLFMGTAKYPSENEYCKFLASHAGESNAYTGTDYANYHFDVQPEQLPGAIDRFVQFFLSPLFTESATEREVCAVDSEHKNILNNDSRRVKQVYRYRSKPGYDFGKFGTGTYEFDAIENKKVTRKVWNDPPYGPEQLGKKVEAVPIKDSKWLSISFPFPDLDSEYKSQPGYYISHLIQHEAPGSLLSELKRRGWVSELESGFHTPASIMSMRLLSSCSTTSECLKLKDRKNGFTKRAPMSLAINAASKLRYIPFEDILSSSYLLTKYDPERIKELLDKLTPANMYVRVVARKFKGQEGSTIEPIFGTEFIEKDIDEVTMQNYENALKTSHPAFRLPKKNGYIATNFDQKPREPIKSGHPRLIVDDSWSRVWFKQDDEYNMPKQEIRFVVTCPVVYQDPRSSLLFKLWLSCLGDILCEETYYTDLANLNGYVEYSLYGVEMKVNGYNEKQYQFTKDLTKRMSISFMGTLLKRKLSKELLEILKDAFLNSRPLYRNEHCKRREVQLNKGDEYIYRHLQKTHDVGCVDVSFQIGVQNTNDNAMICLID</sequence>